<sequence>MARPQLPETSPGQLRAKQAWNAGLIGTGRDSAGLPVVAPCTVGACASPAVSDQAPAAGLVQVAGSADGAAAHWYCNGRCAAIARARAELRTIPTRPGGDR</sequence>
<dbReference type="PATRIC" id="fig|700597.3.peg.1847"/>
<gene>
    <name evidence="1" type="ORF">SZN_09476</name>
</gene>
<dbReference type="AlphaFoldDB" id="G2G8S7"/>
<keyword evidence="2" id="KW-1185">Reference proteome</keyword>
<dbReference type="Proteomes" id="UP000004217">
    <property type="component" value="Unassembled WGS sequence"/>
</dbReference>
<organism evidence="1 2">
    <name type="scientific">Streptomyces zinciresistens K42</name>
    <dbReference type="NCBI Taxonomy" id="700597"/>
    <lineage>
        <taxon>Bacteria</taxon>
        <taxon>Bacillati</taxon>
        <taxon>Actinomycetota</taxon>
        <taxon>Actinomycetes</taxon>
        <taxon>Kitasatosporales</taxon>
        <taxon>Streptomycetaceae</taxon>
        <taxon>Streptomyces</taxon>
    </lineage>
</organism>
<evidence type="ECO:0000313" key="2">
    <source>
        <dbReference type="Proteomes" id="UP000004217"/>
    </source>
</evidence>
<dbReference type="RefSeq" id="WP_007493674.1">
    <property type="nucleotide sequence ID" value="NZ_AGBF01000019.1"/>
</dbReference>
<name>G2G8S7_9ACTN</name>
<accession>G2G8S7</accession>
<reference evidence="1 2" key="1">
    <citation type="submission" date="2011-08" db="EMBL/GenBank/DDBJ databases">
        <authorList>
            <person name="Lin Y."/>
            <person name="Hao X."/>
            <person name="Johnstone L."/>
            <person name="Miller S.J."/>
            <person name="Wei G."/>
            <person name="Rensing C."/>
        </authorList>
    </citation>
    <scope>NUCLEOTIDE SEQUENCE [LARGE SCALE GENOMIC DNA]</scope>
    <source>
        <strain evidence="1 2">K42</strain>
    </source>
</reference>
<dbReference type="EMBL" id="AGBF01000019">
    <property type="protein sequence ID" value="EGX60142.1"/>
    <property type="molecule type" value="Genomic_DNA"/>
</dbReference>
<protein>
    <submittedName>
        <fullName evidence="1">Uncharacterized protein</fullName>
    </submittedName>
</protein>
<comment type="caution">
    <text evidence="1">The sequence shown here is derived from an EMBL/GenBank/DDBJ whole genome shotgun (WGS) entry which is preliminary data.</text>
</comment>
<dbReference type="OrthoDB" id="4251756at2"/>
<proteinExistence type="predicted"/>
<evidence type="ECO:0000313" key="1">
    <source>
        <dbReference type="EMBL" id="EGX60142.1"/>
    </source>
</evidence>